<feature type="region of interest" description="Disordered" evidence="1">
    <location>
        <begin position="21"/>
        <end position="41"/>
    </location>
</feature>
<keyword evidence="3" id="KW-1185">Reference proteome</keyword>
<dbReference type="EMBL" id="CP023700">
    <property type="protein sequence ID" value="QEU83562.1"/>
    <property type="molecule type" value="Genomic_DNA"/>
</dbReference>
<protein>
    <submittedName>
        <fullName evidence="2">Uncharacterized protein</fullName>
    </submittedName>
</protein>
<dbReference type="Proteomes" id="UP000327143">
    <property type="component" value="Chromosome"/>
</dbReference>
<reference evidence="2 3" key="1">
    <citation type="submission" date="2017-09" db="EMBL/GenBank/DDBJ databases">
        <authorList>
            <person name="Lee N."/>
            <person name="Cho B.-K."/>
        </authorList>
    </citation>
    <scope>NUCLEOTIDE SEQUENCE [LARGE SCALE GENOMIC DNA]</scope>
    <source>
        <strain evidence="2 3">ATCC 39115</strain>
    </source>
</reference>
<gene>
    <name evidence="2" type="ORF">CP969_01485</name>
</gene>
<sequence length="102" mass="11311">MQLRAAGRRLRMIWDIRASVQQRRLRPPQDRSPAQARARLAREDVAQAGAVGRVTINEVGQSSAGDQADQDQRHDEQSKQSRPHCPQPNGQMLHLLGNGASP</sequence>
<accession>A0ABX6A747</accession>
<evidence type="ECO:0000256" key="1">
    <source>
        <dbReference type="SAM" id="MobiDB-lite"/>
    </source>
</evidence>
<feature type="compositionally biased region" description="Basic and acidic residues" evidence="1">
    <location>
        <begin position="70"/>
        <end position="79"/>
    </location>
</feature>
<name>A0ABX6A747_STRVD</name>
<evidence type="ECO:0000313" key="3">
    <source>
        <dbReference type="Proteomes" id="UP000327143"/>
    </source>
</evidence>
<organism evidence="2 3">
    <name type="scientific">Streptomyces viridosporus T7A</name>
    <dbReference type="NCBI Taxonomy" id="665577"/>
    <lineage>
        <taxon>Bacteria</taxon>
        <taxon>Bacillati</taxon>
        <taxon>Actinomycetota</taxon>
        <taxon>Actinomycetes</taxon>
        <taxon>Kitasatosporales</taxon>
        <taxon>Streptomycetaceae</taxon>
        <taxon>Streptomyces</taxon>
    </lineage>
</organism>
<feature type="region of interest" description="Disordered" evidence="1">
    <location>
        <begin position="57"/>
        <end position="102"/>
    </location>
</feature>
<evidence type="ECO:0000313" key="2">
    <source>
        <dbReference type="EMBL" id="QEU83562.1"/>
    </source>
</evidence>
<proteinExistence type="predicted"/>